<gene>
    <name evidence="1" type="ORF">PPL_11394</name>
</gene>
<keyword evidence="2" id="KW-1185">Reference proteome</keyword>
<dbReference type="Gene3D" id="3.80.10.10">
    <property type="entry name" value="Ribonuclease Inhibitor"/>
    <property type="match status" value="1"/>
</dbReference>
<dbReference type="PANTHER" id="PTHR32134:SF92">
    <property type="entry name" value="FNIP REPEAT-CONTAINING PROTEIN"/>
    <property type="match status" value="1"/>
</dbReference>
<reference evidence="1 2" key="1">
    <citation type="journal article" date="2011" name="Genome Res.">
        <title>Phylogeny-wide analysis of social amoeba genomes highlights ancient origins for complex intercellular communication.</title>
        <authorList>
            <person name="Heidel A.J."/>
            <person name="Lawal H.M."/>
            <person name="Felder M."/>
            <person name="Schilde C."/>
            <person name="Helps N.R."/>
            <person name="Tunggal B."/>
            <person name="Rivero F."/>
            <person name="John U."/>
            <person name="Schleicher M."/>
            <person name="Eichinger L."/>
            <person name="Platzer M."/>
            <person name="Noegel A.A."/>
            <person name="Schaap P."/>
            <person name="Gloeckner G."/>
        </authorList>
    </citation>
    <scope>NUCLEOTIDE SEQUENCE [LARGE SCALE GENOMIC DNA]</scope>
    <source>
        <strain evidence="2">ATCC 26659 / Pp 5 / PN500</strain>
    </source>
</reference>
<organism evidence="1 2">
    <name type="scientific">Heterostelium pallidum (strain ATCC 26659 / Pp 5 / PN500)</name>
    <name type="common">Cellular slime mold</name>
    <name type="synonym">Polysphondylium pallidum</name>
    <dbReference type="NCBI Taxonomy" id="670386"/>
    <lineage>
        <taxon>Eukaryota</taxon>
        <taxon>Amoebozoa</taxon>
        <taxon>Evosea</taxon>
        <taxon>Eumycetozoa</taxon>
        <taxon>Dictyostelia</taxon>
        <taxon>Acytosteliales</taxon>
        <taxon>Acytosteliaceae</taxon>
        <taxon>Heterostelium</taxon>
    </lineage>
</organism>
<evidence type="ECO:0000313" key="2">
    <source>
        <dbReference type="Proteomes" id="UP000001396"/>
    </source>
</evidence>
<proteinExistence type="predicted"/>
<comment type="caution">
    <text evidence="1">The sequence shown here is derived from an EMBL/GenBank/DDBJ whole genome shotgun (WGS) entry which is preliminary data.</text>
</comment>
<dbReference type="RefSeq" id="XP_020427452.1">
    <property type="nucleotide sequence ID" value="XM_020582149.1"/>
</dbReference>
<dbReference type="PANTHER" id="PTHR32134">
    <property type="entry name" value="FNIP REPEAT-CONTAINING PROTEIN"/>
    <property type="match status" value="1"/>
</dbReference>
<name>D3BTA1_HETP5</name>
<dbReference type="GeneID" id="31366862"/>
<sequence length="450" mass="51357">MVMSKIIRELDNDLERICFSLVCKRWFDQRDKYLWFNCDLECRQIEPSYTKMISDTNMNDRALKKISQSNIYSLKVISTSMSTARIKTLSNIKEITSPNRIKESYLPERLEKLKYTNPIGTLDVPQLPRTLKVLKVHGITQQIDVGTFPPNLEGLVFVSDTKSLESSDTTAQLPLTLKNVSISTCWLQNIRDLKSIETLSLVAVDGYSIKAGDIPSYITHLTLLNPGTPKTITPELIPKDIKYLKLESKIKFKTNFFSGFEQLETLDLSLLEDYSSNIGELPRNLVKLCLPNNLSKPINQIMALPDSLQHLDMNNHYKHKVIGLPQSLKSIVLGNNSIIQPRSIPRSVETVYFTNDCKLIIPEEWPPSTRSIYINDAIVPTYIPKTVNTITFNIDSNKSNHRTFHLRRLSEKSFIVYATNTPKFIAFIVQDLLGSRLRFQELLINSGSIK</sequence>
<dbReference type="Proteomes" id="UP000001396">
    <property type="component" value="Unassembled WGS sequence"/>
</dbReference>
<dbReference type="InterPro" id="IPR051251">
    <property type="entry name" value="STK_FNIP-Repeat"/>
</dbReference>
<dbReference type="InterPro" id="IPR032675">
    <property type="entry name" value="LRR_dom_sf"/>
</dbReference>
<dbReference type="SUPFAM" id="SSF52058">
    <property type="entry name" value="L domain-like"/>
    <property type="match status" value="1"/>
</dbReference>
<dbReference type="FunCoup" id="D3BTA1">
    <property type="interactions" value="43"/>
</dbReference>
<dbReference type="AlphaFoldDB" id="D3BTA1"/>
<dbReference type="EMBL" id="ADBJ01000056">
    <property type="protein sequence ID" value="EFA75318.1"/>
    <property type="molecule type" value="Genomic_DNA"/>
</dbReference>
<protein>
    <submittedName>
        <fullName evidence="1">Uncharacterized protein</fullName>
    </submittedName>
</protein>
<accession>D3BTA1</accession>
<dbReference type="InParanoid" id="D3BTA1"/>
<evidence type="ECO:0000313" key="1">
    <source>
        <dbReference type="EMBL" id="EFA75318.1"/>
    </source>
</evidence>